<dbReference type="Proteomes" id="UP000250675">
    <property type="component" value="Unassembled WGS sequence"/>
</dbReference>
<name>A0A2X3IXV2_KLEPN</name>
<proteinExistence type="predicted"/>
<evidence type="ECO:0000313" key="1">
    <source>
        <dbReference type="EMBL" id="SQC88693.1"/>
    </source>
</evidence>
<sequence>MAWAMARICGSLKLWRRRATAMARGAEFYRMLRITDFRLQHVVLSSQLGDVNQITLLRRLPRTFIDCHCLILLVQMLKS</sequence>
<gene>
    <name evidence="1" type="ORF">NCTC9645_06851</name>
</gene>
<evidence type="ECO:0000313" key="2">
    <source>
        <dbReference type="Proteomes" id="UP000250675"/>
    </source>
</evidence>
<reference evidence="1 2" key="1">
    <citation type="submission" date="2018-06" db="EMBL/GenBank/DDBJ databases">
        <authorList>
            <consortium name="Pathogen Informatics"/>
            <person name="Doyle S."/>
        </authorList>
    </citation>
    <scope>NUCLEOTIDE SEQUENCE [LARGE SCALE GENOMIC DNA]</scope>
    <source>
        <strain evidence="1 2">NCTC9645</strain>
    </source>
</reference>
<dbReference type="AlphaFoldDB" id="A0A2X3IXV2"/>
<protein>
    <submittedName>
        <fullName evidence="1">Uncharacterized protein</fullName>
    </submittedName>
</protein>
<dbReference type="EMBL" id="UASO01000012">
    <property type="protein sequence ID" value="SQC88693.1"/>
    <property type="molecule type" value="Genomic_DNA"/>
</dbReference>
<accession>A0A2X3IXV2</accession>
<organism evidence="1 2">
    <name type="scientific">Klebsiella pneumoniae</name>
    <dbReference type="NCBI Taxonomy" id="573"/>
    <lineage>
        <taxon>Bacteria</taxon>
        <taxon>Pseudomonadati</taxon>
        <taxon>Pseudomonadota</taxon>
        <taxon>Gammaproteobacteria</taxon>
        <taxon>Enterobacterales</taxon>
        <taxon>Enterobacteriaceae</taxon>
        <taxon>Klebsiella/Raoultella group</taxon>
        <taxon>Klebsiella</taxon>
        <taxon>Klebsiella pneumoniae complex</taxon>
    </lineage>
</organism>